<comment type="caution">
    <text evidence="1">The sequence shown here is derived from an EMBL/GenBank/DDBJ whole genome shotgun (WGS) entry which is preliminary data.</text>
</comment>
<organism evidence="1 2">
    <name type="scientific">Allopusillimonas soli</name>
    <dbReference type="NCBI Taxonomy" id="659016"/>
    <lineage>
        <taxon>Bacteria</taxon>
        <taxon>Pseudomonadati</taxon>
        <taxon>Pseudomonadota</taxon>
        <taxon>Betaproteobacteria</taxon>
        <taxon>Burkholderiales</taxon>
        <taxon>Alcaligenaceae</taxon>
        <taxon>Allopusillimonas</taxon>
    </lineage>
</organism>
<dbReference type="EMBL" id="JACCEW010000008">
    <property type="protein sequence ID" value="NYT38882.1"/>
    <property type="molecule type" value="Genomic_DNA"/>
</dbReference>
<gene>
    <name evidence="1" type="ORF">H0A68_18560</name>
</gene>
<dbReference type="AlphaFoldDB" id="A0A853FGW5"/>
<reference evidence="1 2" key="1">
    <citation type="submission" date="2020-07" db="EMBL/GenBank/DDBJ databases">
        <title>Taxonomic revisions and descriptions of new bacterial species based on genomic comparisons in the high-G+C-content subgroup of the family Alcaligenaceae.</title>
        <authorList>
            <person name="Szabo A."/>
            <person name="Felfoldi T."/>
        </authorList>
    </citation>
    <scope>NUCLEOTIDE SEQUENCE [LARGE SCALE GENOMIC DNA]</scope>
    <source>
        <strain evidence="1 2">DSM 25264</strain>
    </source>
</reference>
<evidence type="ECO:0000313" key="1">
    <source>
        <dbReference type="EMBL" id="NYT38882.1"/>
    </source>
</evidence>
<dbReference type="OrthoDB" id="6871774at2"/>
<proteinExistence type="predicted"/>
<sequence length="267" mass="29464">MFKFKSTLQEGPKYLRRTERQIPFATSRALNSTAKQVKSALDQAILRDFDRPTPYTQRALRINYATKAKLQAYVGFRDSAGKGVSANQYLWAQVHGGTRRAKRSEQALAKVGLPGGYVVPGAGAQLDAYGNMSRGQLVKLLSYLQAFGEQGYRANATRDSIARTAKLSGPKLRGRKKSQYVKINGVAYFISRGKGTMSGNWSQPLAAGVWQKSGTHGVDVKPVLLATKAAPHYTKRLPFYETADQVFGEHYDTEFANALEHALKTAR</sequence>
<keyword evidence="2" id="KW-1185">Reference proteome</keyword>
<dbReference type="Proteomes" id="UP000580517">
    <property type="component" value="Unassembled WGS sequence"/>
</dbReference>
<dbReference type="RefSeq" id="WP_129971438.1">
    <property type="nucleotide sequence ID" value="NZ_JACCEW010000008.1"/>
</dbReference>
<name>A0A853FGW5_9BURK</name>
<evidence type="ECO:0000313" key="2">
    <source>
        <dbReference type="Proteomes" id="UP000580517"/>
    </source>
</evidence>
<accession>A0A853FGW5</accession>
<protein>
    <submittedName>
        <fullName evidence="1">Uncharacterized protein</fullName>
    </submittedName>
</protein>